<feature type="domain" description="DUF4470" evidence="1">
    <location>
        <begin position="16"/>
        <end position="108"/>
    </location>
</feature>
<dbReference type="OrthoDB" id="432970at2759"/>
<keyword evidence="3" id="KW-1185">Reference proteome</keyword>
<dbReference type="InterPro" id="IPR027974">
    <property type="entry name" value="DUF4470"/>
</dbReference>
<accession>A0A3N4I421</accession>
<proteinExistence type="predicted"/>
<organism evidence="2 3">
    <name type="scientific">Ascobolus immersus RN42</name>
    <dbReference type="NCBI Taxonomy" id="1160509"/>
    <lineage>
        <taxon>Eukaryota</taxon>
        <taxon>Fungi</taxon>
        <taxon>Dikarya</taxon>
        <taxon>Ascomycota</taxon>
        <taxon>Pezizomycotina</taxon>
        <taxon>Pezizomycetes</taxon>
        <taxon>Pezizales</taxon>
        <taxon>Ascobolaceae</taxon>
        <taxon>Ascobolus</taxon>
    </lineage>
</organism>
<evidence type="ECO:0000313" key="2">
    <source>
        <dbReference type="EMBL" id="RPA80865.1"/>
    </source>
</evidence>
<dbReference type="EMBL" id="ML119684">
    <property type="protein sequence ID" value="RPA80865.1"/>
    <property type="molecule type" value="Genomic_DNA"/>
</dbReference>
<reference evidence="2 3" key="1">
    <citation type="journal article" date="2018" name="Nat. Ecol. Evol.">
        <title>Pezizomycetes genomes reveal the molecular basis of ectomycorrhizal truffle lifestyle.</title>
        <authorList>
            <person name="Murat C."/>
            <person name="Payen T."/>
            <person name="Noel B."/>
            <person name="Kuo A."/>
            <person name="Morin E."/>
            <person name="Chen J."/>
            <person name="Kohler A."/>
            <person name="Krizsan K."/>
            <person name="Balestrini R."/>
            <person name="Da Silva C."/>
            <person name="Montanini B."/>
            <person name="Hainaut M."/>
            <person name="Levati E."/>
            <person name="Barry K.W."/>
            <person name="Belfiori B."/>
            <person name="Cichocki N."/>
            <person name="Clum A."/>
            <person name="Dockter R.B."/>
            <person name="Fauchery L."/>
            <person name="Guy J."/>
            <person name="Iotti M."/>
            <person name="Le Tacon F."/>
            <person name="Lindquist E.A."/>
            <person name="Lipzen A."/>
            <person name="Malagnac F."/>
            <person name="Mello A."/>
            <person name="Molinier V."/>
            <person name="Miyauchi S."/>
            <person name="Poulain J."/>
            <person name="Riccioni C."/>
            <person name="Rubini A."/>
            <person name="Sitrit Y."/>
            <person name="Splivallo R."/>
            <person name="Traeger S."/>
            <person name="Wang M."/>
            <person name="Zifcakova L."/>
            <person name="Wipf D."/>
            <person name="Zambonelli A."/>
            <person name="Paolocci F."/>
            <person name="Nowrousian M."/>
            <person name="Ottonello S."/>
            <person name="Baldrian P."/>
            <person name="Spatafora J.W."/>
            <person name="Henrissat B."/>
            <person name="Nagy L.G."/>
            <person name="Aury J.M."/>
            <person name="Wincker P."/>
            <person name="Grigoriev I.V."/>
            <person name="Bonfante P."/>
            <person name="Martin F.M."/>
        </authorList>
    </citation>
    <scope>NUCLEOTIDE SEQUENCE [LARGE SCALE GENOMIC DNA]</scope>
    <source>
        <strain evidence="2 3">RN42</strain>
    </source>
</reference>
<sequence length="1112" mass="123389">MSHTCTFITNPFFYAVGNTPAICLTDTLAPEEDAEILLLGCGDVRNILFTLFSDNAHGYSGRAKLDVTCCDMEPGVLARNILLLSILSDEVDGKKLDAMWSMYYDIYINKEASELLTAHAEKLETCSGTMDDWRESQYGEWMRMVSESSLRVLHGLWKQYASMASRTVERKEAMAQDYAKGIQAVKANPLHGREKPYVKAIRAGGISSIGNTMFAQAISGCHEQFWKRGYTLSSPQTTTRLPNPTLYHTGNGEGFNLQYATNPVVGYHLKPALVPTKEFSPKISSRGLNADDLFLLARKQFDSWCSAFREARKRQLGNSVTHRPALILRFFVGDYAALCTSLQHSESGSTCPGIYTSGWNAEALQLNSTDYGESANIKGPTTFNVIDTSNLVDHVGLVNLLITTVPLLRRETSSVLKTESYLFDGKTPYGALQAALCGNPELFGIILGVFPPSFFMGYTSRSNYEDVILRSIGDGDFGTQGRGAAYDRADWKPLFPSLSAKGPREFAGKLSIEPSSLAEFLFRVYLSMFYVEDRGKWNEALKSGMDMHQAMVRFSIVHYTRETFVRLLFTIKSRISTDWEKTIGVLLSRIIRDKSLLPSGYVNISDLTLQLCRYKFLNSLPPAKKDQLIPQIKDWKIIPQIVCLSLIVPRKALATIWAAKMATPVLQTSIKAMGETRGPAFSSLHLVFGKVVSKGDVEDAEEKGSFVVVSGEGGSKEGSDLIVIFQVPAYMLRPDDEVSFQILSTPHSSLYIENELGLNLELFSTKLSNKECVFVSKHLPNIEKEPEVLSPVIPASQSPDSLVSLSVLLDRSHERVESFSAILSNIPEVKTSTVAVTSKSGLLKYENLTEQVNFPLPVARPTVKTRIIEKKSTKIEVTASTTNADFTALQSDDQARFPAILCHQGLCLWNIHRIDLDKLPALELGKLNPNMIFSHFEYAMSLRERDNLAKVDSRQISETRTDLLAGVKSVLTDLVRSVLLSPNSFILVGDSIIFPTDLRLDASSNTIVIDACILPLTSPFKMAPEANAFVAKNIQALNEGLVIPEKVDRIWKELVVSSVERCRGKRYSHDPQKCEYHTGGKIPLTYEAREVPFCSCSKVGFASLYNYDAFAA</sequence>
<dbReference type="AlphaFoldDB" id="A0A3N4I421"/>
<name>A0A3N4I421_ASCIM</name>
<evidence type="ECO:0000259" key="1">
    <source>
        <dbReference type="Pfam" id="PF14737"/>
    </source>
</evidence>
<protein>
    <recommendedName>
        <fullName evidence="1">DUF4470 domain-containing protein</fullName>
    </recommendedName>
</protein>
<dbReference type="STRING" id="1160509.A0A3N4I421"/>
<gene>
    <name evidence="2" type="ORF">BJ508DRAFT_326956</name>
</gene>
<dbReference type="Pfam" id="PF14737">
    <property type="entry name" value="DUF4470"/>
    <property type="match status" value="1"/>
</dbReference>
<dbReference type="Proteomes" id="UP000275078">
    <property type="component" value="Unassembled WGS sequence"/>
</dbReference>
<evidence type="ECO:0000313" key="3">
    <source>
        <dbReference type="Proteomes" id="UP000275078"/>
    </source>
</evidence>